<dbReference type="RefSeq" id="WP_330159777.1">
    <property type="nucleotide sequence ID" value="NZ_BAAAJA010000041.1"/>
</dbReference>
<dbReference type="Pfam" id="PF07366">
    <property type="entry name" value="SnoaL"/>
    <property type="match status" value="1"/>
</dbReference>
<comment type="caution">
    <text evidence="1">The sequence shown here is derived from an EMBL/GenBank/DDBJ whole genome shotgun (WGS) entry which is preliminary data.</text>
</comment>
<evidence type="ECO:0000313" key="2">
    <source>
        <dbReference type="Proteomes" id="UP001348641"/>
    </source>
</evidence>
<dbReference type="EMBL" id="JAUUCC010000053">
    <property type="protein sequence ID" value="MEE2052780.1"/>
    <property type="molecule type" value="Genomic_DNA"/>
</dbReference>
<protein>
    <submittedName>
        <fullName evidence="1">Ester cyclase</fullName>
    </submittedName>
</protein>
<dbReference type="Proteomes" id="UP001348641">
    <property type="component" value="Unassembled WGS sequence"/>
</dbReference>
<dbReference type="Gene3D" id="3.10.450.50">
    <property type="match status" value="1"/>
</dbReference>
<dbReference type="InterPro" id="IPR009959">
    <property type="entry name" value="Cyclase_SnoaL-like"/>
</dbReference>
<dbReference type="SUPFAM" id="SSF54427">
    <property type="entry name" value="NTF2-like"/>
    <property type="match status" value="1"/>
</dbReference>
<reference evidence="1 2" key="1">
    <citation type="submission" date="2023-07" db="EMBL/GenBank/DDBJ databases">
        <authorList>
            <person name="Girao M."/>
            <person name="Carvalho M.F."/>
        </authorList>
    </citation>
    <scope>NUCLEOTIDE SEQUENCE [LARGE SCALE GENOMIC DNA]</scope>
    <source>
        <strain evidence="1 2">66/93</strain>
    </source>
</reference>
<gene>
    <name evidence="1" type="ORF">Q8A49_19955</name>
</gene>
<organism evidence="1 2">
    <name type="scientific">Nocardiopsis tropica</name>
    <dbReference type="NCBI Taxonomy" id="109330"/>
    <lineage>
        <taxon>Bacteria</taxon>
        <taxon>Bacillati</taxon>
        <taxon>Actinomycetota</taxon>
        <taxon>Actinomycetes</taxon>
        <taxon>Streptosporangiales</taxon>
        <taxon>Nocardiopsidaceae</taxon>
        <taxon>Nocardiopsis</taxon>
    </lineage>
</organism>
<name>A0ABU7KU12_9ACTN</name>
<accession>A0ABU7KU12</accession>
<proteinExistence type="predicted"/>
<sequence>MTEKPTRDELVARLVRAGELEVSGEDLAEAAAYFDTEGFRFHGPDGFESDFAGLSAYFASVREAFDDRSIRRGVVVAEGDHLACQTWIEGTFVRDFTRSPVGPLPPNGERVVFDLINIFRFDHRGRLVEEWVRMDNRHLLRQLGAGEDRADNHRGSAAPSS</sequence>
<evidence type="ECO:0000313" key="1">
    <source>
        <dbReference type="EMBL" id="MEE2052780.1"/>
    </source>
</evidence>
<dbReference type="InterPro" id="IPR032710">
    <property type="entry name" value="NTF2-like_dom_sf"/>
</dbReference>